<name>A0A0W0GGQ0_9CHLR</name>
<evidence type="ECO:0000256" key="2">
    <source>
        <dbReference type="ARBA" id="ARBA00002315"/>
    </source>
</evidence>
<keyword evidence="5" id="KW-0324">Glycolysis</keyword>
<evidence type="ECO:0000256" key="6">
    <source>
        <dbReference type="ARBA" id="ARBA00023235"/>
    </source>
</evidence>
<dbReference type="InterPro" id="IPR042253">
    <property type="entry name" value="Pglycerate_mutase_ApgM_sf"/>
</dbReference>
<dbReference type="Pfam" id="PF01676">
    <property type="entry name" value="Metalloenzyme"/>
    <property type="match status" value="1"/>
</dbReference>
<dbReference type="EMBL" id="LFDV01000002">
    <property type="protein sequence ID" value="KTB47707.1"/>
    <property type="molecule type" value="Genomic_DNA"/>
</dbReference>
<comment type="catalytic activity">
    <reaction evidence="1">
        <text>(2R)-2-phosphoglycerate = (2R)-3-phosphoglycerate</text>
        <dbReference type="Rhea" id="RHEA:15901"/>
        <dbReference type="ChEBI" id="CHEBI:58272"/>
        <dbReference type="ChEBI" id="CHEBI:58289"/>
        <dbReference type="EC" id="5.4.2.12"/>
    </reaction>
</comment>
<sequence>MKYVVLIIDGASGWPAEGLGGKTSLEAAKTPNLDQMARRATVGLAGTVPVGMEPSSACACMSVLGYNPKVFYKGRAAIEARSLEIPIAADETVFRANLVTIENGRMADYSAGHIGSNESAELIRFLDEKLGTPELSLHPGVGYRHILKLKGRPETLKAACTPPHDIPGQPVEDYLPRGEGSDILRNIMAASAELLKDHPVNRDRIARGEKPATSLWLFWGSGQLPNMPSFKDRYGLSAAITSGVDLLRGLGQMQGMDVLCIQGVTDNADNDYAFQMEQALGALETYDMVVVHVEAPDEAGHAGDAEGKVKAIEMIDRDMVGRLREYSRDKLRALIMPDHPTPLKIRTHAAEPVPFMIWGSGVRTSGARRFTEADAKGTGVTVAEAHNIMSMVVRG</sequence>
<dbReference type="InterPro" id="IPR017850">
    <property type="entry name" value="Alkaline_phosphatase_core_sf"/>
</dbReference>
<dbReference type="InterPro" id="IPR004456">
    <property type="entry name" value="Pglycerate_mutase_ApgM"/>
</dbReference>
<dbReference type="CDD" id="cd16011">
    <property type="entry name" value="iPGM_like"/>
    <property type="match status" value="1"/>
</dbReference>
<dbReference type="Pfam" id="PF10143">
    <property type="entry name" value="PhosphMutase"/>
    <property type="match status" value="1"/>
</dbReference>
<dbReference type="GO" id="GO:0004619">
    <property type="term" value="F:phosphoglycerate mutase activity"/>
    <property type="evidence" value="ECO:0007669"/>
    <property type="project" value="UniProtKB-EC"/>
</dbReference>
<dbReference type="PANTHER" id="PTHR31209">
    <property type="entry name" value="COFACTOR-INDEPENDENT PHOSPHOGLYCERATE MUTASE"/>
    <property type="match status" value="1"/>
</dbReference>
<dbReference type="PATRIC" id="fig|1217799.6.peg.569"/>
<dbReference type="STRING" id="1217799.DEALK_05520"/>
<feature type="domain" description="Metalloenzyme" evidence="7">
    <location>
        <begin position="1"/>
        <end position="369"/>
    </location>
</feature>
<dbReference type="PIRSF" id="PIRSF006392">
    <property type="entry name" value="IPGAM_arch"/>
    <property type="match status" value="1"/>
</dbReference>
<dbReference type="NCBIfam" id="TIGR02535">
    <property type="entry name" value="hyp_Hser_kinase"/>
    <property type="match status" value="1"/>
</dbReference>
<evidence type="ECO:0000313" key="8">
    <source>
        <dbReference type="EMBL" id="KTB47707.1"/>
    </source>
</evidence>
<evidence type="ECO:0000256" key="5">
    <source>
        <dbReference type="ARBA" id="ARBA00023152"/>
    </source>
</evidence>
<dbReference type="EC" id="5.4.2.12" evidence="8"/>
<dbReference type="InterPro" id="IPR006124">
    <property type="entry name" value="Metalloenzyme"/>
</dbReference>
<dbReference type="Gene3D" id="3.40.720.10">
    <property type="entry name" value="Alkaline Phosphatase, subunit A"/>
    <property type="match status" value="1"/>
</dbReference>
<evidence type="ECO:0000256" key="1">
    <source>
        <dbReference type="ARBA" id="ARBA00000370"/>
    </source>
</evidence>
<dbReference type="NCBIfam" id="NF003242">
    <property type="entry name" value="PRK04200.1"/>
    <property type="match status" value="1"/>
</dbReference>
<accession>A0A0W0GGQ0</accession>
<reference evidence="8 9" key="1">
    <citation type="submission" date="2015-06" db="EMBL/GenBank/DDBJ databases">
        <title>Genome sequence of the organohalide-respiring Dehalogenimonas alkenigignens type strain (IP3-3T).</title>
        <authorList>
            <person name="Key T.A."/>
            <person name="Richmond D.P."/>
            <person name="Bowman K.S."/>
            <person name="Cho Y.-J."/>
            <person name="Chun J."/>
            <person name="da Costa M.S."/>
            <person name="Rainey F.A."/>
            <person name="Moe W.M."/>
        </authorList>
    </citation>
    <scope>NUCLEOTIDE SEQUENCE [LARGE SCALE GENOMIC DNA]</scope>
    <source>
        <strain evidence="8 9">IP3-3</strain>
    </source>
</reference>
<comment type="function">
    <text evidence="2">Catalyzes the interconversion of 2-phosphoglycerate and 3-phosphoglycerate.</text>
</comment>
<evidence type="ECO:0000256" key="4">
    <source>
        <dbReference type="ARBA" id="ARBA00005524"/>
    </source>
</evidence>
<dbReference type="RefSeq" id="WP_058438443.1">
    <property type="nucleotide sequence ID" value="NZ_KQ758903.1"/>
</dbReference>
<dbReference type="NCBIfam" id="TIGR00306">
    <property type="entry name" value="apgM"/>
    <property type="match status" value="1"/>
</dbReference>
<evidence type="ECO:0000256" key="3">
    <source>
        <dbReference type="ARBA" id="ARBA00004921"/>
    </source>
</evidence>
<dbReference type="GO" id="GO:0046872">
    <property type="term" value="F:metal ion binding"/>
    <property type="evidence" value="ECO:0007669"/>
    <property type="project" value="InterPro"/>
</dbReference>
<proteinExistence type="inferred from homology"/>
<dbReference type="SUPFAM" id="SSF53649">
    <property type="entry name" value="Alkaline phosphatase-like"/>
    <property type="match status" value="1"/>
</dbReference>
<comment type="pathway">
    <text evidence="3">Carbohydrate degradation.</text>
</comment>
<comment type="caution">
    <text evidence="8">The sequence shown here is derived from an EMBL/GenBank/DDBJ whole genome shotgun (WGS) entry which is preliminary data.</text>
</comment>
<dbReference type="PANTHER" id="PTHR31209:SF4">
    <property type="entry name" value="2,3-BISPHOSPHOGLYCERATE-INDEPENDENT PHOSPHOGLYCERATE MUTASE"/>
    <property type="match status" value="1"/>
</dbReference>
<dbReference type="GO" id="GO:0006096">
    <property type="term" value="P:glycolytic process"/>
    <property type="evidence" value="ECO:0007669"/>
    <property type="project" value="UniProtKB-KW"/>
</dbReference>
<evidence type="ECO:0000313" key="9">
    <source>
        <dbReference type="Proteomes" id="UP000053947"/>
    </source>
</evidence>
<evidence type="ECO:0000259" key="7">
    <source>
        <dbReference type="Pfam" id="PF01676"/>
    </source>
</evidence>
<dbReference type="AlphaFoldDB" id="A0A0W0GGQ0"/>
<dbReference type="Proteomes" id="UP000053947">
    <property type="component" value="Unassembled WGS sequence"/>
</dbReference>
<gene>
    <name evidence="8" type="ORF">DEALK_05520</name>
</gene>
<dbReference type="OrthoDB" id="9804453at2"/>
<protein>
    <submittedName>
        <fullName evidence="8">Phosphoglycerate mutase</fullName>
        <ecNumber evidence="8">5.4.2.12</ecNumber>
    </submittedName>
</protein>
<dbReference type="Gene3D" id="3.30.70.2130">
    <property type="entry name" value="Metalloenzyme domain"/>
    <property type="match status" value="1"/>
</dbReference>
<dbReference type="InterPro" id="IPR023665">
    <property type="entry name" value="ApgAM_prokaryotes"/>
</dbReference>
<keyword evidence="9" id="KW-1185">Reference proteome</keyword>
<comment type="similarity">
    <text evidence="4">Belongs to the BPG-independent phosphoglycerate mutase family. A-PGAM subfamily.</text>
</comment>
<keyword evidence="6 8" id="KW-0413">Isomerase</keyword>
<organism evidence="8 9">
    <name type="scientific">Dehalogenimonas alkenigignens</name>
    <dbReference type="NCBI Taxonomy" id="1217799"/>
    <lineage>
        <taxon>Bacteria</taxon>
        <taxon>Bacillati</taxon>
        <taxon>Chloroflexota</taxon>
        <taxon>Dehalococcoidia</taxon>
        <taxon>Dehalococcoidales</taxon>
        <taxon>Dehalococcoidaceae</taxon>
        <taxon>Dehalogenimonas</taxon>
    </lineage>
</organism>